<accession>A0A7D5Z410</accession>
<dbReference type="KEGG" id="cfon:HZU75_04355"/>
<gene>
    <name evidence="1" type="ORF">HZU75_04355</name>
</gene>
<evidence type="ECO:0000313" key="1">
    <source>
        <dbReference type="EMBL" id="QLI80823.1"/>
    </source>
</evidence>
<reference evidence="1 2" key="1">
    <citation type="journal article" date="2016" name="Int. J. Syst. Evol. Microbiol.">
        <title>Chitinibacter fontanus sp. nov., isolated from a spring.</title>
        <authorList>
            <person name="Sheu S.Y."/>
            <person name="Li Y.S."/>
            <person name="Young C.C."/>
            <person name="Chen W.M."/>
        </authorList>
    </citation>
    <scope>NUCLEOTIDE SEQUENCE [LARGE SCALE GENOMIC DNA]</scope>
    <source>
        <strain evidence="1 2">STM-7</strain>
    </source>
</reference>
<name>A0A7D5Z410_9NEIS</name>
<proteinExistence type="predicted"/>
<dbReference type="AlphaFoldDB" id="A0A7D5Z410"/>
<sequence>MNWIKRIYLILLRDLVAANFMATTQLLPRSAIKPNENETLGEAMARNSYRAADEFIKHRQKTLKK</sequence>
<evidence type="ECO:0000313" key="2">
    <source>
        <dbReference type="Proteomes" id="UP000510822"/>
    </source>
</evidence>
<keyword evidence="2" id="KW-1185">Reference proteome</keyword>
<dbReference type="Proteomes" id="UP000510822">
    <property type="component" value="Chromosome"/>
</dbReference>
<dbReference type="RefSeq" id="WP_180307957.1">
    <property type="nucleotide sequence ID" value="NZ_CP058952.1"/>
</dbReference>
<protein>
    <submittedName>
        <fullName evidence="1">Uncharacterized protein</fullName>
    </submittedName>
</protein>
<organism evidence="1 2">
    <name type="scientific">Chitinibacter fontanus</name>
    <dbReference type="NCBI Taxonomy" id="1737446"/>
    <lineage>
        <taxon>Bacteria</taxon>
        <taxon>Pseudomonadati</taxon>
        <taxon>Pseudomonadota</taxon>
        <taxon>Betaproteobacteria</taxon>
        <taxon>Neisseriales</taxon>
        <taxon>Chitinibacteraceae</taxon>
        <taxon>Chitinibacter</taxon>
    </lineage>
</organism>
<dbReference type="EMBL" id="CP058952">
    <property type="protein sequence ID" value="QLI80823.1"/>
    <property type="molecule type" value="Genomic_DNA"/>
</dbReference>